<evidence type="ECO:0000259" key="6">
    <source>
        <dbReference type="PROSITE" id="PS51484"/>
    </source>
</evidence>
<dbReference type="SMART" id="SM01225">
    <property type="entry name" value="G8"/>
    <property type="match status" value="1"/>
</dbReference>
<keyword evidence="2" id="KW-0472">Membrane</keyword>
<accession>A0A540WWY9</accession>
<dbReference type="OrthoDB" id="7413710at2"/>
<feature type="chain" id="PRO_5021723148" description="G8 domain-containing protein" evidence="5">
    <location>
        <begin position="34"/>
        <end position="1315"/>
    </location>
</feature>
<feature type="signal peptide" evidence="5">
    <location>
        <begin position="1"/>
        <end position="33"/>
    </location>
</feature>
<dbReference type="PANTHER" id="PTHR46769:SF2">
    <property type="entry name" value="FIBROCYSTIN-L ISOFORM 2 PRECURSOR-RELATED"/>
    <property type="match status" value="1"/>
</dbReference>
<dbReference type="InterPro" id="IPR055401">
    <property type="entry name" value="CEMIP_beta-hel_dom"/>
</dbReference>
<dbReference type="Pfam" id="PF10162">
    <property type="entry name" value="G8"/>
    <property type="match status" value="1"/>
</dbReference>
<sequence>MMTAINPPMRTFWLYPKKLLLSLALCFALEASAAALSSASATAFTVPNGTFEVPALPASPGYAYAPAGSGWTLAGGAGLSRNATAFTSGNPNAPEGAQVLVLQAAGTASRAFNFTAGYYVFSFSTAQRGNDPTSAQGVQLLVDGTAILTVSPVSATYQRLTAGPVLLTSGPHTVELRGLKPQGGDTAFVDDFRASRVRDISISGFESPAIPTSPGFVYAPTGSPWSFTAGAGLARNGSAFTVANPAAPEGAQVLFLQGGATATTAVTLPRTGYYRFRLRAALRANDPTQPPAKDVRVTVNGTEVGHFRLGSIQYTEHVSTVLALSAGPVTVSVHGEDTSPGDHTGLVDDLRMEMVHDWNDAYVWGGAVPTAGDTATVGLGSAVSLQGTLTPGAVVVNGEVLGVQNRPVSLTTRYVMVMGPGSLFELGQELTPYPSTAVITLNASEPTLDVMGIGDKFLGAMTNATVRLHGEERVSWTQLQGNVSAGSNSLVLKQPVNWRQGDVIVVVSSTRNWNEAEQRVIQSLDATNTRLTLTSPLSHAHSGVQKSYSNGSRTWTADLRAQVGLLTHNIKVQGDSTSAANGFGGHVMIMGSSRAFISGVELFNMGQKAKLGRYPFHWHMLGAEGAGQYFKNSSIHHSYNRAITIHGTESTLVENNFFHDHIGHGVFLEDGSERFNVIKRNVTLLTRRPAPGEQVTPSDNQFNAVQNRTPASYWITNPQNTFEDNVAAGTEGTGFWFAFPDKPMGQSAGDSRFRDMPVRTLPLISFKGNSAHSTMSAFDIFDRLSPDHEIEPNHGWLNPDLHLIEDGTWYANAMALYTGIGAGGSTSNLVFRNNIMVDNTVGTMMASYSIVEQSLFVADSGENLVSGERSAYRVYDGAGQVRDSHFVGWTAANANFLMNTGAAIKHPNHTFLRNTMSPAGPPRIRYCDESGTLCDATGKPTPGTHAGHPKHPRVWSTVLRDLTGSITGKPNTAIVSNHPFMLVGDEYQPPNWEYAYRSDHRFVLSLLYYDENLQLSPNLTCTRRKAGTNTEHVYYVDGYREWHQLPVIVNEGYEYTYAYESLPSNKSVLMQMVDATLGDSYIAHFKDFGKLGGLSYFTNQGSFPPRESLAALRASTASGYYLQPGGDLSIKAVATDSYQGFIISWMTDFVVPPLDTDGDRMPDSVEIGANRHAFDASDLSVEFNALGDTEGWVGTNIAGQAVSGGVLTGTSSSADAILINSDYNFDASRVATLRVHMRSFAPTGVQLFFATDTQPGFSGARVATVGHSGGGTYQTLTFNMQGVPGWNGTITDLRLDPVSGSGIAFDIDWIRATAP</sequence>
<dbReference type="SUPFAM" id="SSF51126">
    <property type="entry name" value="Pectin lyase-like"/>
    <property type="match status" value="1"/>
</dbReference>
<dbReference type="EMBL" id="VIFM01000118">
    <property type="protein sequence ID" value="TQF12954.1"/>
    <property type="molecule type" value="Genomic_DNA"/>
</dbReference>
<evidence type="ECO:0000256" key="1">
    <source>
        <dbReference type="ARBA" id="ARBA00004236"/>
    </source>
</evidence>
<protein>
    <recommendedName>
        <fullName evidence="6">G8 domain-containing protein</fullName>
    </recommendedName>
</protein>
<evidence type="ECO:0000256" key="3">
    <source>
        <dbReference type="ARBA" id="ARBA00022729"/>
    </source>
</evidence>
<dbReference type="InterPro" id="IPR019316">
    <property type="entry name" value="G8_domain"/>
</dbReference>
<gene>
    <name evidence="7" type="ORF">FJV41_26455</name>
</gene>
<dbReference type="Pfam" id="PF24606">
    <property type="entry name" value="CEMIP_beta-hel"/>
    <property type="match status" value="1"/>
</dbReference>
<evidence type="ECO:0000313" key="8">
    <source>
        <dbReference type="Proteomes" id="UP000315369"/>
    </source>
</evidence>
<keyword evidence="2" id="KW-1003">Cell membrane</keyword>
<organism evidence="7 8">
    <name type="scientific">Myxococcus llanfairpwllgwyngyllgogerychwyrndrobwllllantysiliogogogochensis</name>
    <dbReference type="NCBI Taxonomy" id="2590453"/>
    <lineage>
        <taxon>Bacteria</taxon>
        <taxon>Pseudomonadati</taxon>
        <taxon>Myxococcota</taxon>
        <taxon>Myxococcia</taxon>
        <taxon>Myxococcales</taxon>
        <taxon>Cystobacterineae</taxon>
        <taxon>Myxococcaceae</taxon>
        <taxon>Myxococcus</taxon>
    </lineage>
</organism>
<keyword evidence="3 5" id="KW-0732">Signal</keyword>
<keyword evidence="8" id="KW-1185">Reference proteome</keyword>
<comment type="subcellular location">
    <subcellularLocation>
        <location evidence="1">Cell membrane</location>
    </subcellularLocation>
</comment>
<dbReference type="InterPro" id="IPR011050">
    <property type="entry name" value="Pectin_lyase_fold/virulence"/>
</dbReference>
<dbReference type="Proteomes" id="UP000315369">
    <property type="component" value="Unassembled WGS sequence"/>
</dbReference>
<dbReference type="PROSITE" id="PS51484">
    <property type="entry name" value="G8"/>
    <property type="match status" value="1"/>
</dbReference>
<proteinExistence type="predicted"/>
<evidence type="ECO:0000256" key="2">
    <source>
        <dbReference type="ARBA" id="ARBA00022475"/>
    </source>
</evidence>
<evidence type="ECO:0000256" key="4">
    <source>
        <dbReference type="ARBA" id="ARBA00023180"/>
    </source>
</evidence>
<name>A0A540WWY9_9BACT</name>
<keyword evidence="4" id="KW-0325">Glycoprotein</keyword>
<comment type="caution">
    <text evidence="7">The sequence shown here is derived from an EMBL/GenBank/DDBJ whole genome shotgun (WGS) entry which is preliminary data.</text>
</comment>
<dbReference type="PANTHER" id="PTHR46769">
    <property type="entry name" value="POLYCYSTIC KIDNEY AND HEPATIC DISEASE 1 (AUTOSOMAL RECESSIVE)-LIKE 1"/>
    <property type="match status" value="1"/>
</dbReference>
<dbReference type="Gene3D" id="2.60.120.260">
    <property type="entry name" value="Galactose-binding domain-like"/>
    <property type="match status" value="2"/>
</dbReference>
<dbReference type="InterPro" id="IPR052387">
    <property type="entry name" value="Fibrocystin"/>
</dbReference>
<reference evidence="7 8" key="1">
    <citation type="submission" date="2019-06" db="EMBL/GenBank/DDBJ databases">
        <authorList>
            <person name="Livingstone P."/>
            <person name="Whitworth D."/>
        </authorList>
    </citation>
    <scope>NUCLEOTIDE SEQUENCE [LARGE SCALE GENOMIC DNA]</scope>
    <source>
        <strain evidence="7 8">AM401</strain>
    </source>
</reference>
<dbReference type="InterPro" id="IPR012334">
    <property type="entry name" value="Pectin_lyas_fold"/>
</dbReference>
<dbReference type="GO" id="GO:0005886">
    <property type="term" value="C:plasma membrane"/>
    <property type="evidence" value="ECO:0007669"/>
    <property type="project" value="UniProtKB-SubCell"/>
</dbReference>
<evidence type="ECO:0000313" key="7">
    <source>
        <dbReference type="EMBL" id="TQF12954.1"/>
    </source>
</evidence>
<evidence type="ECO:0000256" key="5">
    <source>
        <dbReference type="SAM" id="SignalP"/>
    </source>
</evidence>
<feature type="domain" description="G8" evidence="6">
    <location>
        <begin position="362"/>
        <end position="481"/>
    </location>
</feature>
<dbReference type="Gene3D" id="2.160.20.10">
    <property type="entry name" value="Single-stranded right-handed beta-helix, Pectin lyase-like"/>
    <property type="match status" value="1"/>
</dbReference>